<accession>A0A5P2G107</accession>
<dbReference type="Proteomes" id="UP000292424">
    <property type="component" value="Chromosome"/>
</dbReference>
<dbReference type="RefSeq" id="WP_131330061.1">
    <property type="nucleotide sequence ID" value="NZ_CP044016.1"/>
</dbReference>
<protein>
    <submittedName>
        <fullName evidence="2">DUF4859 domain-containing protein</fullName>
    </submittedName>
</protein>
<dbReference type="InterPro" id="IPR045690">
    <property type="entry name" value="DUF6055"/>
</dbReference>
<keyword evidence="3" id="KW-1185">Reference proteome</keyword>
<sequence>MTANYLTNKRIIKAFSLIGTFLLFTAILSARTLKHLANENNLHDSLKIYVPLELREMDFAQDSSKWSYHRSEQSTHFIVFWDKKYGNNDPNSNNIPAKYRVNIQDMLAKAENFYKENIGILKFAEVGYGKSNLDKYKMMIFLFYQDEWLAAGSGYDDVIGALWVNPTTCQPVGPIIGHEIGHCFQYQVRCDLGDNHGFRYGFGGNGGNTFWEQTAQWQSFQSYPADVFHSDFGSFTTNYNKHVLHEDYRYASYFIHYYWAQKHGIDIIGKIWRESKKPEDPIQAYQRLTNISNSVFNDEIYDQAARLVTWDLPAIREEGNGIIGRLSYKVNLQLDGSFITDTIFAPQSTGFNAIPLEVTPHTKIVKVHFKGLVNPAGFYHWKDTSRIGWRYGFVAYCKDGSRVYGKMYKNKNEVAAFSIPQNTIKLWFVVSGAPSTYVPHAWDDNNANDETMPYQVKFEHTNVLGYLDPNIKTIPHDTSIVADIKVKSDPSGYANAFYPLNVSVLSHGFGLQPDVIVDEMGKSIQLYSDSANYSFSDHHTTRGMGNWFDKKGAIVSWGDSATIFSEFEKDMFSFKIGQFPNRVKSGEHYTVKQKLVYMRPDQDKITVDFKFNITIE</sequence>
<dbReference type="OrthoDB" id="9802005at2"/>
<evidence type="ECO:0000313" key="3">
    <source>
        <dbReference type="Proteomes" id="UP000292424"/>
    </source>
</evidence>
<dbReference type="Pfam" id="PF19527">
    <property type="entry name" value="DUF6055"/>
    <property type="match status" value="1"/>
</dbReference>
<dbReference type="KEGG" id="arac:E0W69_010740"/>
<dbReference type="AlphaFoldDB" id="A0A5P2G107"/>
<reference evidence="2 3" key="1">
    <citation type="submission" date="2019-09" db="EMBL/GenBank/DDBJ databases">
        <title>Complete genome sequence of Arachidicoccus sp. B3-10 isolated from apple orchard soil.</title>
        <authorList>
            <person name="Kim H.S."/>
            <person name="Han K.-I."/>
            <person name="Suh M.K."/>
            <person name="Lee K.C."/>
            <person name="Eom M.K."/>
            <person name="Kim J.-S."/>
            <person name="Kang S.W."/>
            <person name="Sin Y."/>
            <person name="Lee J.-S."/>
        </authorList>
    </citation>
    <scope>NUCLEOTIDE SEQUENCE [LARGE SCALE GENOMIC DNA]</scope>
    <source>
        <strain evidence="2 3">B3-10</strain>
    </source>
</reference>
<name>A0A5P2G107_9BACT</name>
<proteinExistence type="predicted"/>
<organism evidence="2 3">
    <name type="scientific">Rhizosphaericola mali</name>
    <dbReference type="NCBI Taxonomy" id="2545455"/>
    <lineage>
        <taxon>Bacteria</taxon>
        <taxon>Pseudomonadati</taxon>
        <taxon>Bacteroidota</taxon>
        <taxon>Chitinophagia</taxon>
        <taxon>Chitinophagales</taxon>
        <taxon>Chitinophagaceae</taxon>
        <taxon>Rhizosphaericola</taxon>
    </lineage>
</organism>
<dbReference type="Pfam" id="PF16151">
    <property type="entry name" value="DUF4859"/>
    <property type="match status" value="1"/>
</dbReference>
<dbReference type="EMBL" id="CP044016">
    <property type="protein sequence ID" value="QES89115.1"/>
    <property type="molecule type" value="Genomic_DNA"/>
</dbReference>
<evidence type="ECO:0000313" key="2">
    <source>
        <dbReference type="EMBL" id="QES89115.1"/>
    </source>
</evidence>
<evidence type="ECO:0000259" key="1">
    <source>
        <dbReference type="Pfam" id="PF16151"/>
    </source>
</evidence>
<feature type="domain" description="DUF4859" evidence="1">
    <location>
        <begin position="493"/>
        <end position="598"/>
    </location>
</feature>
<gene>
    <name evidence="2" type="ORF">E0W69_010740</name>
</gene>
<dbReference type="InterPro" id="IPR032339">
    <property type="entry name" value="DUF4859"/>
</dbReference>